<feature type="signal peptide" evidence="1">
    <location>
        <begin position="1"/>
        <end position="27"/>
    </location>
</feature>
<dbReference type="Proteomes" id="UP000694419">
    <property type="component" value="Unplaced"/>
</dbReference>
<dbReference type="SMART" id="SM00217">
    <property type="entry name" value="WAP"/>
    <property type="match status" value="2"/>
</dbReference>
<dbReference type="PROSITE" id="PS51390">
    <property type="entry name" value="WAP"/>
    <property type="match status" value="2"/>
</dbReference>
<dbReference type="InterPro" id="IPR036645">
    <property type="entry name" value="Elafin-like_sf"/>
</dbReference>
<keyword evidence="4" id="KW-1185">Reference proteome</keyword>
<dbReference type="AlphaFoldDB" id="A0A8C3J9L8"/>
<dbReference type="InterPro" id="IPR008197">
    <property type="entry name" value="WAP_dom"/>
</dbReference>
<dbReference type="Pfam" id="PF00095">
    <property type="entry name" value="WAP"/>
    <property type="match status" value="2"/>
</dbReference>
<reference evidence="3" key="2">
    <citation type="submission" date="2025-09" db="UniProtKB">
        <authorList>
            <consortium name="Ensembl"/>
        </authorList>
    </citation>
    <scope>IDENTIFICATION</scope>
</reference>
<sequence length="142" mass="15553">GCRAMKPEMLLPLLLLLVLPAPPVAWAKRGFCPQLEPGLMTTCDVRCNSDSDCQGDEKCCHWGCTPILTVSWCPFPPVAKPGVCPRRRVQQTFAPCRNSCRDDSDCPGRTKCCFTGCGLGCLPPNRDVFPQKHLPSALISSY</sequence>
<dbReference type="SUPFAM" id="SSF57256">
    <property type="entry name" value="Elafin-like"/>
    <property type="match status" value="2"/>
</dbReference>
<feature type="domain" description="WAP" evidence="2">
    <location>
        <begin position="77"/>
        <end position="125"/>
    </location>
</feature>
<dbReference type="Gene3D" id="4.10.75.10">
    <property type="entry name" value="Elafin-like"/>
    <property type="match status" value="2"/>
</dbReference>
<dbReference type="GO" id="GO:0004867">
    <property type="term" value="F:serine-type endopeptidase inhibitor activity"/>
    <property type="evidence" value="ECO:0007669"/>
    <property type="project" value="TreeGrafter"/>
</dbReference>
<dbReference type="Ensembl" id="ENSCPGT00000004028.1">
    <property type="protein sequence ID" value="ENSCPGP00000003650.1"/>
    <property type="gene ID" value="ENSCPGG00000002718.1"/>
</dbReference>
<evidence type="ECO:0000259" key="2">
    <source>
        <dbReference type="PROSITE" id="PS51390"/>
    </source>
</evidence>
<dbReference type="PRINTS" id="PR00003">
    <property type="entry name" value="4DISULPHCORE"/>
</dbReference>
<organism evidence="3 4">
    <name type="scientific">Calidris pygmaea</name>
    <name type="common">Spoon-billed sandpiper</name>
    <dbReference type="NCBI Taxonomy" id="425635"/>
    <lineage>
        <taxon>Eukaryota</taxon>
        <taxon>Metazoa</taxon>
        <taxon>Chordata</taxon>
        <taxon>Craniata</taxon>
        <taxon>Vertebrata</taxon>
        <taxon>Euteleostomi</taxon>
        <taxon>Archelosauria</taxon>
        <taxon>Archosauria</taxon>
        <taxon>Dinosauria</taxon>
        <taxon>Saurischia</taxon>
        <taxon>Theropoda</taxon>
        <taxon>Coelurosauria</taxon>
        <taxon>Aves</taxon>
        <taxon>Neognathae</taxon>
        <taxon>Neoaves</taxon>
        <taxon>Charadriiformes</taxon>
        <taxon>Scolopacidae</taxon>
        <taxon>Calidris</taxon>
    </lineage>
</organism>
<dbReference type="FunFam" id="4.10.75.10:FF:000001">
    <property type="entry name" value="Anosmin 1"/>
    <property type="match status" value="1"/>
</dbReference>
<keyword evidence="1" id="KW-0732">Signal</keyword>
<dbReference type="PANTHER" id="PTHR19441">
    <property type="entry name" value="WHEY ACDIC PROTEIN WAP"/>
    <property type="match status" value="1"/>
</dbReference>
<dbReference type="PANTHER" id="PTHR19441:SF95">
    <property type="entry name" value="PERLWAPIN ISOFORM X1"/>
    <property type="match status" value="1"/>
</dbReference>
<evidence type="ECO:0000256" key="1">
    <source>
        <dbReference type="SAM" id="SignalP"/>
    </source>
</evidence>
<name>A0A8C3J9L8_9CHAR</name>
<feature type="domain" description="WAP" evidence="2">
    <location>
        <begin position="25"/>
        <end position="64"/>
    </location>
</feature>
<evidence type="ECO:0000313" key="4">
    <source>
        <dbReference type="Proteomes" id="UP000694419"/>
    </source>
</evidence>
<dbReference type="InterPro" id="IPR050514">
    <property type="entry name" value="WAP_four-disulfide_core"/>
</dbReference>
<protein>
    <recommendedName>
        <fullName evidence="2">WAP domain-containing protein</fullName>
    </recommendedName>
</protein>
<dbReference type="GO" id="GO:0005615">
    <property type="term" value="C:extracellular space"/>
    <property type="evidence" value="ECO:0007669"/>
    <property type="project" value="TreeGrafter"/>
</dbReference>
<reference evidence="3" key="1">
    <citation type="submission" date="2025-08" db="UniProtKB">
        <authorList>
            <consortium name="Ensembl"/>
        </authorList>
    </citation>
    <scope>IDENTIFICATION</scope>
</reference>
<evidence type="ECO:0000313" key="3">
    <source>
        <dbReference type="Ensembl" id="ENSCPGP00000003650.1"/>
    </source>
</evidence>
<accession>A0A8C3J9L8</accession>
<proteinExistence type="predicted"/>
<feature type="chain" id="PRO_5034892738" description="WAP domain-containing protein" evidence="1">
    <location>
        <begin position="28"/>
        <end position="142"/>
    </location>
</feature>